<evidence type="ECO:0000313" key="2">
    <source>
        <dbReference type="Proteomes" id="UP000276133"/>
    </source>
</evidence>
<dbReference type="EMBL" id="REGN01012321">
    <property type="protein sequence ID" value="RMZ95915.1"/>
    <property type="molecule type" value="Genomic_DNA"/>
</dbReference>
<proteinExistence type="predicted"/>
<keyword evidence="2" id="KW-1185">Reference proteome</keyword>
<comment type="caution">
    <text evidence="1">The sequence shown here is derived from an EMBL/GenBank/DDBJ whole genome shotgun (WGS) entry which is preliminary data.</text>
</comment>
<name>A0A3M7P9Z7_BRAPC</name>
<reference evidence="1 2" key="1">
    <citation type="journal article" date="2018" name="Sci. Rep.">
        <title>Genomic signatures of local adaptation to the degree of environmental predictability in rotifers.</title>
        <authorList>
            <person name="Franch-Gras L."/>
            <person name="Hahn C."/>
            <person name="Garcia-Roger E.M."/>
            <person name="Carmona M.J."/>
            <person name="Serra M."/>
            <person name="Gomez A."/>
        </authorList>
    </citation>
    <scope>NUCLEOTIDE SEQUENCE [LARGE SCALE GENOMIC DNA]</scope>
    <source>
        <strain evidence="1">HYR1</strain>
    </source>
</reference>
<dbReference type="AlphaFoldDB" id="A0A3M7P9Z7"/>
<organism evidence="1 2">
    <name type="scientific">Brachionus plicatilis</name>
    <name type="common">Marine rotifer</name>
    <name type="synonym">Brachionus muelleri</name>
    <dbReference type="NCBI Taxonomy" id="10195"/>
    <lineage>
        <taxon>Eukaryota</taxon>
        <taxon>Metazoa</taxon>
        <taxon>Spiralia</taxon>
        <taxon>Gnathifera</taxon>
        <taxon>Rotifera</taxon>
        <taxon>Eurotatoria</taxon>
        <taxon>Monogononta</taxon>
        <taxon>Pseudotrocha</taxon>
        <taxon>Ploima</taxon>
        <taxon>Brachionidae</taxon>
        <taxon>Brachionus</taxon>
    </lineage>
</organism>
<protein>
    <submittedName>
        <fullName evidence="1">Uncharacterized protein</fullName>
    </submittedName>
</protein>
<dbReference type="Proteomes" id="UP000276133">
    <property type="component" value="Unassembled WGS sequence"/>
</dbReference>
<sequence length="109" mass="12685">MRKNGQIMNCFYSLLGTCMSCSLYFDNLSYLEDKANLFNLNPFILFDILSFRLEFIPSHFVCNRILESSRGKLFTFSTFVTSHIMDLKYFKKTHNDSFGDSGHKKVSPL</sequence>
<evidence type="ECO:0000313" key="1">
    <source>
        <dbReference type="EMBL" id="RMZ95915.1"/>
    </source>
</evidence>
<gene>
    <name evidence="1" type="ORF">BpHYR1_026503</name>
</gene>
<accession>A0A3M7P9Z7</accession>